<dbReference type="GO" id="GO:0016788">
    <property type="term" value="F:hydrolase activity, acting on ester bonds"/>
    <property type="evidence" value="ECO:0007669"/>
    <property type="project" value="UniProtKB-ARBA"/>
</dbReference>
<name>A0A7W6S7M7_9HYPH</name>
<evidence type="ECO:0000259" key="1">
    <source>
        <dbReference type="Pfam" id="PF00754"/>
    </source>
</evidence>
<dbReference type="EMBL" id="JACIGW010000002">
    <property type="protein sequence ID" value="MBB4348727.1"/>
    <property type="molecule type" value="Genomic_DNA"/>
</dbReference>
<evidence type="ECO:0000313" key="2">
    <source>
        <dbReference type="EMBL" id="MBB4348727.1"/>
    </source>
</evidence>
<dbReference type="InterPro" id="IPR000421">
    <property type="entry name" value="FA58C"/>
</dbReference>
<dbReference type="Gene3D" id="3.40.50.1110">
    <property type="entry name" value="SGNH hydrolase"/>
    <property type="match status" value="1"/>
</dbReference>
<dbReference type="SUPFAM" id="SSF52266">
    <property type="entry name" value="SGNH hydrolase"/>
    <property type="match status" value="1"/>
</dbReference>
<dbReference type="Proteomes" id="UP000524535">
    <property type="component" value="Unassembled WGS sequence"/>
</dbReference>
<dbReference type="InterPro" id="IPR008979">
    <property type="entry name" value="Galactose-bd-like_sf"/>
</dbReference>
<dbReference type="AlphaFoldDB" id="A0A7W6S7M7"/>
<sequence length="396" mass="44037">MPISRLINAFRGGSGPKGNRDRILAAGDSHSQFWSGYNNLSSERSVFEGVDLLHVGPATAYGLSKPGTATRAIEKITDHLDRRREEYGCLLLSFGEIDCRVHIVRNAIINQTSLDAEVAKVVDRYLFAINSLVKKYDIPCIIWGPIPSSPPGKVNYHPSFPTVGGVLERNYAAKRFNELLAQKVGEGRIDHITIFDHLIDVGYVTKTEVLYDGCHLSNVVMPLAETELHKSLERLGLTEKLRGVLDRKWPVASSISMRNVAIGAKCTPSSVWKGFAPKPFGPKSLGKVHFHTNKDDVPSLLVSLDAAYLIRRVEVHNRSDDHAARAASIAISVSADGKEYVDVYSPDRRVAFGAGDDRLVVEIDHEKPVRFVKIYLRERSYLHLEHVSIWAPSFYA</sequence>
<protein>
    <recommendedName>
        <fullName evidence="1">F5/8 type C domain-containing protein</fullName>
    </recommendedName>
</protein>
<dbReference type="Pfam" id="PF00754">
    <property type="entry name" value="F5_F8_type_C"/>
    <property type="match status" value="1"/>
</dbReference>
<proteinExistence type="predicted"/>
<dbReference type="Proteomes" id="UP000576087">
    <property type="component" value="Unassembled WGS sequence"/>
</dbReference>
<dbReference type="InterPro" id="IPR036514">
    <property type="entry name" value="SGNH_hydro_sf"/>
</dbReference>
<dbReference type="Proteomes" id="UP000520770">
    <property type="component" value="Unassembled WGS sequence"/>
</dbReference>
<feature type="domain" description="F5/8 type C" evidence="1">
    <location>
        <begin position="292"/>
        <end position="378"/>
    </location>
</feature>
<evidence type="ECO:0000313" key="3">
    <source>
        <dbReference type="EMBL" id="MBB4411963.1"/>
    </source>
</evidence>
<gene>
    <name evidence="3" type="ORF">GGE31_002468</name>
    <name evidence="2" type="ORF">GGE33_002469</name>
    <name evidence="4" type="ORF">GGE35_005291</name>
</gene>
<dbReference type="SUPFAM" id="SSF49785">
    <property type="entry name" value="Galactose-binding domain-like"/>
    <property type="match status" value="1"/>
</dbReference>
<accession>A0A7W6S7M7</accession>
<dbReference type="EMBL" id="JACIGY010000002">
    <property type="protein sequence ID" value="MBB4411963.1"/>
    <property type="molecule type" value="Genomic_DNA"/>
</dbReference>
<reference evidence="5 6" key="1">
    <citation type="submission" date="2020-08" db="EMBL/GenBank/DDBJ databases">
        <title>Genomic Encyclopedia of Type Strains, Phase IV (KMG-V): Genome sequencing to study the core and pangenomes of soil and plant-associated prokaryotes.</title>
        <authorList>
            <person name="Whitman W."/>
        </authorList>
    </citation>
    <scope>NUCLEOTIDE SEQUENCE [LARGE SCALE GENOMIC DNA]</scope>
    <source>
        <strain evidence="3 6">SEMIA 444</strain>
        <strain evidence="2 5">SEMIA 448</strain>
        <strain evidence="4 7">SEMIA 452</strain>
    </source>
</reference>
<keyword evidence="6" id="KW-1185">Reference proteome</keyword>
<evidence type="ECO:0000313" key="6">
    <source>
        <dbReference type="Proteomes" id="UP000524535"/>
    </source>
</evidence>
<evidence type="ECO:0000313" key="7">
    <source>
        <dbReference type="Proteomes" id="UP000576087"/>
    </source>
</evidence>
<evidence type="ECO:0000313" key="4">
    <source>
        <dbReference type="EMBL" id="MBB4449437.1"/>
    </source>
</evidence>
<dbReference type="EMBL" id="JACIHM010000015">
    <property type="protein sequence ID" value="MBB4449437.1"/>
    <property type="molecule type" value="Genomic_DNA"/>
</dbReference>
<dbReference type="Gene3D" id="2.60.120.260">
    <property type="entry name" value="Galactose-binding domain-like"/>
    <property type="match status" value="1"/>
</dbReference>
<dbReference type="RefSeq" id="WP_183823366.1">
    <property type="nucleotide sequence ID" value="NZ_JACIGW010000002.1"/>
</dbReference>
<comment type="caution">
    <text evidence="2">The sequence shown here is derived from an EMBL/GenBank/DDBJ whole genome shotgun (WGS) entry which is preliminary data.</text>
</comment>
<evidence type="ECO:0000313" key="5">
    <source>
        <dbReference type="Proteomes" id="UP000520770"/>
    </source>
</evidence>
<organism evidence="2 5">
    <name type="scientific">Aliirhizobium cellulosilyticum</name>
    <dbReference type="NCBI Taxonomy" id="393664"/>
    <lineage>
        <taxon>Bacteria</taxon>
        <taxon>Pseudomonadati</taxon>
        <taxon>Pseudomonadota</taxon>
        <taxon>Alphaproteobacteria</taxon>
        <taxon>Hyphomicrobiales</taxon>
        <taxon>Rhizobiaceae</taxon>
        <taxon>Aliirhizobium</taxon>
    </lineage>
</organism>